<feature type="transmembrane region" description="Helical" evidence="6">
    <location>
        <begin position="334"/>
        <end position="359"/>
    </location>
</feature>
<dbReference type="EMBL" id="PHQY01000595">
    <property type="protein sequence ID" value="PJO43584.1"/>
    <property type="molecule type" value="Genomic_DNA"/>
</dbReference>
<feature type="transmembrane region" description="Helical" evidence="6">
    <location>
        <begin position="12"/>
        <end position="33"/>
    </location>
</feature>
<feature type="transmembrane region" description="Helical" evidence="6">
    <location>
        <begin position="261"/>
        <end position="280"/>
    </location>
</feature>
<feature type="transmembrane region" description="Helical" evidence="6">
    <location>
        <begin position="526"/>
        <end position="545"/>
    </location>
</feature>
<comment type="caution">
    <text evidence="8">The sequence shown here is derived from an EMBL/GenBank/DDBJ whole genome shotgun (WGS) entry which is preliminary data.</text>
</comment>
<evidence type="ECO:0000259" key="7">
    <source>
        <dbReference type="PROSITE" id="PS50156"/>
    </source>
</evidence>
<dbReference type="SUPFAM" id="SSF82866">
    <property type="entry name" value="Multidrug efflux transporter AcrB transmembrane domain"/>
    <property type="match status" value="2"/>
</dbReference>
<evidence type="ECO:0000313" key="8">
    <source>
        <dbReference type="EMBL" id="PJO43584.1"/>
    </source>
</evidence>
<dbReference type="Proteomes" id="UP000232101">
    <property type="component" value="Unassembled WGS sequence"/>
</dbReference>
<dbReference type="InterPro" id="IPR004869">
    <property type="entry name" value="MMPL_dom"/>
</dbReference>
<dbReference type="PANTHER" id="PTHR33406">
    <property type="entry name" value="MEMBRANE PROTEIN MJ1562-RELATED"/>
    <property type="match status" value="1"/>
</dbReference>
<feature type="transmembrane region" description="Helical" evidence="6">
    <location>
        <begin position="210"/>
        <end position="234"/>
    </location>
</feature>
<dbReference type="InterPro" id="IPR050545">
    <property type="entry name" value="Mycobact_MmpL"/>
</dbReference>
<reference evidence="8 9" key="1">
    <citation type="submission" date="2017-11" db="EMBL/GenBank/DDBJ databases">
        <title>Bacterial isolate from king chilli rhizosphere.</title>
        <authorList>
            <person name="Takhelmayum P."/>
            <person name="Sarangthem I."/>
        </authorList>
    </citation>
    <scope>NUCLEOTIDE SEQUENCE [LARGE SCALE GENOMIC DNA]</scope>
    <source>
        <strain evidence="9">t26</strain>
    </source>
</reference>
<comment type="subcellular location">
    <subcellularLocation>
        <location evidence="1">Cell membrane</location>
        <topology evidence="1">Multi-pass membrane protein</topology>
    </subcellularLocation>
</comment>
<organism evidence="8 9">
    <name type="scientific">Lysinibacillus xylanilyticus</name>
    <dbReference type="NCBI Taxonomy" id="582475"/>
    <lineage>
        <taxon>Bacteria</taxon>
        <taxon>Bacillati</taxon>
        <taxon>Bacillota</taxon>
        <taxon>Bacilli</taxon>
        <taxon>Bacillales</taxon>
        <taxon>Bacillaceae</taxon>
        <taxon>Lysinibacillus</taxon>
    </lineage>
</organism>
<evidence type="ECO:0000256" key="5">
    <source>
        <dbReference type="ARBA" id="ARBA00023136"/>
    </source>
</evidence>
<feature type="transmembrane region" description="Helical" evidence="6">
    <location>
        <begin position="662"/>
        <end position="681"/>
    </location>
</feature>
<evidence type="ECO:0000256" key="2">
    <source>
        <dbReference type="ARBA" id="ARBA00022475"/>
    </source>
</evidence>
<evidence type="ECO:0000256" key="3">
    <source>
        <dbReference type="ARBA" id="ARBA00022692"/>
    </source>
</evidence>
<dbReference type="PROSITE" id="PS50156">
    <property type="entry name" value="SSD"/>
    <property type="match status" value="1"/>
</dbReference>
<feature type="transmembrane region" description="Helical" evidence="6">
    <location>
        <begin position="636"/>
        <end position="656"/>
    </location>
</feature>
<feature type="transmembrane region" description="Helical" evidence="6">
    <location>
        <begin position="286"/>
        <end position="313"/>
    </location>
</feature>
<evidence type="ECO:0000256" key="4">
    <source>
        <dbReference type="ARBA" id="ARBA00022989"/>
    </source>
</evidence>
<dbReference type="Gene3D" id="1.20.1640.10">
    <property type="entry name" value="Multidrug efflux transporter AcrB transmembrane domain"/>
    <property type="match status" value="2"/>
</dbReference>
<evidence type="ECO:0000256" key="1">
    <source>
        <dbReference type="ARBA" id="ARBA00004651"/>
    </source>
</evidence>
<keyword evidence="3 6" id="KW-0812">Transmembrane</keyword>
<keyword evidence="4 6" id="KW-1133">Transmembrane helix</keyword>
<evidence type="ECO:0000313" key="9">
    <source>
        <dbReference type="Proteomes" id="UP000232101"/>
    </source>
</evidence>
<gene>
    <name evidence="8" type="ORF">CWD94_11490</name>
</gene>
<sequence>MKTFSAFITAHAKAIVALWFVIFITLAMFAIQLPSKLHGDGFFVKGDHTYVTNELAKTFDLPSDTILVVFNPADDKKIQDTLKKLKKIKEIHSIQSPLDDASLQKNDIAYAMVHIKNNVDHLPDVVKDIRSLIETDGVSITGGPVISEDINTASQKDLASAEAIGLPIAIIVLLLAFGTVIASILPIIIGIVTVVTAFGILTLFSGNVNLSIFVLNIVPMLGLALSIDFALLFINRYREERAHTSIVQAIQTAIQTAGRSIIFSAVCVMIGLGAMIVIDVEIFHNIALGGAIVVFLAVLSGLTLLPATMMLIGDNLNKWRLLRVKPGGANRWRSFAGFVMKHPVTIVIAALLLLGIGMVPLKDIKLTIPQVDSLPTKYEARAAYDQLDETFGLGDTSTLYLLAERKEGWEDSEARDLIFNIQEKLLDEPLVSNVSTIYTTANIKSPEELTASLKIPQVAEQLKPILNTFSKDKQLFIPITLDAAGSSTTAQQFARTWKDKDLGVDFALGGHAKFNQEIFDEISNKIFLAVSIIIVSTFFILMLAFRSILIPLKAIIMNIIGLSSAFGILVYIFQYGHLGIEAGTIVLIIPVIVFCLVFGLSMDYEVFLISRIQEEYQKGADNTRATIEGLTSTSRIITSAALIMIVITGAFAFTDVMPVKQIGVGIAIAVAIDATIIRLMLVPSLMKLFGDWNWWLPFTKKQNR</sequence>
<dbReference type="PANTHER" id="PTHR33406:SF13">
    <property type="entry name" value="MEMBRANE PROTEIN YDFJ"/>
    <property type="match status" value="1"/>
</dbReference>
<dbReference type="GO" id="GO:0005886">
    <property type="term" value="C:plasma membrane"/>
    <property type="evidence" value="ECO:0007669"/>
    <property type="project" value="UniProtKB-SubCell"/>
</dbReference>
<dbReference type="InterPro" id="IPR000731">
    <property type="entry name" value="SSD"/>
</dbReference>
<feature type="transmembrane region" description="Helical" evidence="6">
    <location>
        <begin position="184"/>
        <end position="204"/>
    </location>
</feature>
<keyword evidence="5 6" id="KW-0472">Membrane</keyword>
<evidence type="ECO:0000256" key="6">
    <source>
        <dbReference type="SAM" id="Phobius"/>
    </source>
</evidence>
<dbReference type="AlphaFoldDB" id="A0A2M9Q6A5"/>
<accession>A0A2M9Q6A5</accession>
<protein>
    <recommendedName>
        <fullName evidence="7">SSD domain-containing protein</fullName>
    </recommendedName>
</protein>
<dbReference type="RefSeq" id="WP_100543195.1">
    <property type="nucleotide sequence ID" value="NZ_CP158849.1"/>
</dbReference>
<dbReference type="STRING" id="582475.ACZ11_02205"/>
<feature type="transmembrane region" description="Helical" evidence="6">
    <location>
        <begin position="579"/>
        <end position="601"/>
    </location>
</feature>
<feature type="domain" description="SSD" evidence="7">
    <location>
        <begin position="183"/>
        <end position="311"/>
    </location>
</feature>
<name>A0A2M9Q6A5_9BACI</name>
<feature type="transmembrane region" description="Helical" evidence="6">
    <location>
        <begin position="158"/>
        <end position="177"/>
    </location>
</feature>
<proteinExistence type="predicted"/>
<dbReference type="Pfam" id="PF03176">
    <property type="entry name" value="MMPL"/>
    <property type="match status" value="2"/>
</dbReference>
<feature type="transmembrane region" description="Helical" evidence="6">
    <location>
        <begin position="552"/>
        <end position="573"/>
    </location>
</feature>
<keyword evidence="2" id="KW-1003">Cell membrane</keyword>